<dbReference type="RefSeq" id="WP_118767454.1">
    <property type="nucleotide sequence ID" value="NZ_QWKP01000199.1"/>
</dbReference>
<feature type="transmembrane region" description="Helical" evidence="1">
    <location>
        <begin position="158"/>
        <end position="177"/>
    </location>
</feature>
<feature type="transmembrane region" description="Helical" evidence="1">
    <location>
        <begin position="12"/>
        <end position="31"/>
    </location>
</feature>
<feature type="transmembrane region" description="Helical" evidence="1">
    <location>
        <begin position="189"/>
        <end position="210"/>
    </location>
</feature>
<keyword evidence="1" id="KW-0472">Membrane</keyword>
<reference evidence="2 3" key="1">
    <citation type="submission" date="2018-08" db="EMBL/GenBank/DDBJ databases">
        <title>Cellulomonas rhizosphaerae sp. nov., a novel actinomycete isolated from soil.</title>
        <authorList>
            <person name="Tian Y."/>
        </authorList>
    </citation>
    <scope>NUCLEOTIDE SEQUENCE [LARGE SCALE GENOMIC DNA]</scope>
    <source>
        <strain evidence="2 3">NEAU-TCZ24</strain>
    </source>
</reference>
<evidence type="ECO:0000256" key="1">
    <source>
        <dbReference type="SAM" id="Phobius"/>
    </source>
</evidence>
<comment type="caution">
    <text evidence="2">The sequence shown here is derived from an EMBL/GenBank/DDBJ whole genome shotgun (WGS) entry which is preliminary data.</text>
</comment>
<dbReference type="Pfam" id="PF06197">
    <property type="entry name" value="DUF998"/>
    <property type="match status" value="1"/>
</dbReference>
<evidence type="ECO:0000313" key="2">
    <source>
        <dbReference type="EMBL" id="RHA40093.1"/>
    </source>
</evidence>
<name>A0A413RKZ9_9CELL</name>
<gene>
    <name evidence="2" type="ORF">D1825_10930</name>
</gene>
<feature type="transmembrane region" description="Helical" evidence="1">
    <location>
        <begin position="85"/>
        <end position="104"/>
    </location>
</feature>
<accession>A0A413RKZ9</accession>
<dbReference type="AlphaFoldDB" id="A0A413RKZ9"/>
<organism evidence="2 3">
    <name type="scientific">Cellulomonas rhizosphaerae</name>
    <dbReference type="NCBI Taxonomy" id="2293719"/>
    <lineage>
        <taxon>Bacteria</taxon>
        <taxon>Bacillati</taxon>
        <taxon>Actinomycetota</taxon>
        <taxon>Actinomycetes</taxon>
        <taxon>Micrococcales</taxon>
        <taxon>Cellulomonadaceae</taxon>
        <taxon>Cellulomonas</taxon>
    </lineage>
</organism>
<dbReference type="InterPro" id="IPR009339">
    <property type="entry name" value="DUF998"/>
</dbReference>
<keyword evidence="1" id="KW-0812">Transmembrane</keyword>
<feature type="transmembrane region" description="Helical" evidence="1">
    <location>
        <begin position="124"/>
        <end position="146"/>
    </location>
</feature>
<dbReference type="Proteomes" id="UP000283374">
    <property type="component" value="Unassembled WGS sequence"/>
</dbReference>
<keyword evidence="1" id="KW-1133">Transmembrane helix</keyword>
<keyword evidence="3" id="KW-1185">Reference proteome</keyword>
<dbReference type="EMBL" id="QWKP01000199">
    <property type="protein sequence ID" value="RHA40093.1"/>
    <property type="molecule type" value="Genomic_DNA"/>
</dbReference>
<evidence type="ECO:0000313" key="3">
    <source>
        <dbReference type="Proteomes" id="UP000283374"/>
    </source>
</evidence>
<feature type="transmembrane region" description="Helical" evidence="1">
    <location>
        <begin position="51"/>
        <end position="73"/>
    </location>
</feature>
<dbReference type="OrthoDB" id="3831082at2"/>
<sequence length="220" mass="23769">MTAGRPAPRFVLAVAAVAAVLYSNFILDWLLRGFEGMGEIVSELESPGEPNAMLLRVTDCVAAGLVVLLAIWVRARLPAGVWREVFFWCTALFAIGVVVAAVVAEPCGPGTACDAPAQVRQSDIHGYGSVVSDTALFVGVFAAILSTWRTGPVWFRRAAWWLLVLGGIVSSALFGWFHRTNDPAWAVGASQRVHILSISVWIIFLGLYAARTDHTEDSLE</sequence>
<proteinExistence type="predicted"/>
<protein>
    <submittedName>
        <fullName evidence="2">DUF998 domain-containing protein</fullName>
    </submittedName>
</protein>